<reference evidence="2" key="1">
    <citation type="submission" date="2012-11" db="EMBL/GenBank/DDBJ databases">
        <authorList>
            <person name="Lucero-Rivera Y.E."/>
            <person name="Tovar-Ramirez D."/>
        </authorList>
    </citation>
    <scope>NUCLEOTIDE SEQUENCE</scope>
    <source>
        <tissue evidence="2">Salivary gland</tissue>
    </source>
</reference>
<dbReference type="GO" id="GO:0019991">
    <property type="term" value="P:septate junction assembly"/>
    <property type="evidence" value="ECO:0007669"/>
    <property type="project" value="TreeGrafter"/>
</dbReference>
<dbReference type="GO" id="GO:0035159">
    <property type="term" value="P:regulation of tube length, open tracheal system"/>
    <property type="evidence" value="ECO:0007669"/>
    <property type="project" value="TreeGrafter"/>
</dbReference>
<dbReference type="PANTHER" id="PTHR36694">
    <property type="entry name" value="PASIFLORA 1, ISOFORM A-RELATED"/>
    <property type="match status" value="1"/>
</dbReference>
<name>L7ME66_RHIPC</name>
<keyword evidence="1" id="KW-1133">Transmembrane helix</keyword>
<dbReference type="EMBL" id="GACK01002518">
    <property type="protein sequence ID" value="JAA62516.1"/>
    <property type="molecule type" value="mRNA"/>
</dbReference>
<dbReference type="PANTHER" id="PTHR36694:SF4">
    <property type="entry name" value="LD42595P"/>
    <property type="match status" value="1"/>
</dbReference>
<keyword evidence="1" id="KW-0472">Membrane</keyword>
<feature type="transmembrane region" description="Helical" evidence="1">
    <location>
        <begin position="150"/>
        <end position="170"/>
    </location>
</feature>
<protein>
    <submittedName>
        <fullName evidence="2">Uncharacterized protein</fullName>
    </submittedName>
</protein>
<evidence type="ECO:0000256" key="1">
    <source>
        <dbReference type="SAM" id="Phobius"/>
    </source>
</evidence>
<dbReference type="GO" id="GO:0005886">
    <property type="term" value="C:plasma membrane"/>
    <property type="evidence" value="ECO:0007669"/>
    <property type="project" value="TreeGrafter"/>
</dbReference>
<feature type="transmembrane region" description="Helical" evidence="1">
    <location>
        <begin position="182"/>
        <end position="204"/>
    </location>
</feature>
<proteinExistence type="evidence at transcript level"/>
<dbReference type="AlphaFoldDB" id="L7ME66"/>
<organism evidence="2">
    <name type="scientific">Rhipicephalus pulchellus</name>
    <name type="common">Yellow backed tick</name>
    <name type="synonym">Dermacentor pulchellus</name>
    <dbReference type="NCBI Taxonomy" id="72859"/>
    <lineage>
        <taxon>Eukaryota</taxon>
        <taxon>Metazoa</taxon>
        <taxon>Ecdysozoa</taxon>
        <taxon>Arthropoda</taxon>
        <taxon>Chelicerata</taxon>
        <taxon>Arachnida</taxon>
        <taxon>Acari</taxon>
        <taxon>Parasitiformes</taxon>
        <taxon>Ixodida</taxon>
        <taxon>Ixodoidea</taxon>
        <taxon>Ixodidae</taxon>
        <taxon>Rhipicephalinae</taxon>
        <taxon>Rhipicephalus</taxon>
        <taxon>Rhipicephalus</taxon>
    </lineage>
</organism>
<feature type="transmembrane region" description="Helical" evidence="1">
    <location>
        <begin position="59"/>
        <end position="84"/>
    </location>
</feature>
<sequence length="269" mass="31142">KQQQHDHNPVFWCVALTFEVFREEFETMPSVLDRSRQKWYHRRPLLRTAYFTDLQYGSYIAGIFSIVESIFMITLTVFDVYCLAEASPGSTHYRYFGFSFLFVYSGNQHVRNLLITVSVISFVISIALLVTSVMMVMALRKEKEAKFRPWLFIMFTFTAWRFFAIIFRSICNDLYYSYHQAVLIIWIILIAANVFAWLIVYSNYQELTDITRLEDMAKLKLGTLSSLNASRSVSHHSIDSMKNSHSMTPHNISFQSTTSAKGSLSTASA</sequence>
<accession>L7ME66</accession>
<reference evidence="2" key="2">
    <citation type="journal article" date="2015" name="J. Proteomics">
        <title>Sexual differences in the sialomes of the zebra tick, Rhipicephalus pulchellus.</title>
        <authorList>
            <person name="Tan A.W."/>
            <person name="Francischetti I.M."/>
            <person name="Slovak M."/>
            <person name="Kini R.M."/>
            <person name="Ribeiro J.M."/>
        </authorList>
    </citation>
    <scope>NUCLEOTIDE SEQUENCE</scope>
    <source>
        <tissue evidence="2">Salivary gland</tissue>
    </source>
</reference>
<dbReference type="GO" id="GO:0060857">
    <property type="term" value="P:establishment of glial blood-brain barrier"/>
    <property type="evidence" value="ECO:0007669"/>
    <property type="project" value="TreeGrafter"/>
</dbReference>
<keyword evidence="1" id="KW-0812">Transmembrane</keyword>
<feature type="non-terminal residue" evidence="2">
    <location>
        <position position="1"/>
    </location>
</feature>
<feature type="transmembrane region" description="Helical" evidence="1">
    <location>
        <begin position="113"/>
        <end position="138"/>
    </location>
</feature>
<evidence type="ECO:0000313" key="2">
    <source>
        <dbReference type="EMBL" id="JAA62516.1"/>
    </source>
</evidence>